<dbReference type="RefSeq" id="WP_284249097.1">
    <property type="nucleotide sequence ID" value="NZ_BSUM01000001.1"/>
</dbReference>
<keyword evidence="3" id="KW-1185">Reference proteome</keyword>
<dbReference type="EMBL" id="BSUM01000001">
    <property type="protein sequence ID" value="GMA30462.1"/>
    <property type="molecule type" value="Genomic_DNA"/>
</dbReference>
<protein>
    <submittedName>
        <fullName evidence="2">Uncharacterized protein</fullName>
    </submittedName>
</protein>
<evidence type="ECO:0000256" key="1">
    <source>
        <dbReference type="SAM" id="MobiDB-lite"/>
    </source>
</evidence>
<evidence type="ECO:0000313" key="3">
    <source>
        <dbReference type="Proteomes" id="UP001157161"/>
    </source>
</evidence>
<reference evidence="2" key="2">
    <citation type="submission" date="2023-02" db="EMBL/GenBank/DDBJ databases">
        <authorList>
            <person name="Sun Q."/>
            <person name="Mori K."/>
        </authorList>
    </citation>
    <scope>NUCLEOTIDE SEQUENCE</scope>
    <source>
        <strain evidence="2">NBRC 112290</strain>
    </source>
</reference>
<name>A0AA37UU14_9MICO</name>
<gene>
    <name evidence="2" type="ORF">GCM10025875_04540</name>
</gene>
<dbReference type="Proteomes" id="UP001157161">
    <property type="component" value="Unassembled WGS sequence"/>
</dbReference>
<sequence>MALAALLVVGGATACGGGPDETETDATCERDGCTDLPLEQIEDISGLDLPEGTEVVDSRYTSFQDWHLEATLGLPEGAEDPTVASGDDWAGVPDDDGVHRSVTTRTEDGRLVLEIQVFTT</sequence>
<comment type="caution">
    <text evidence="2">The sequence shown here is derived from an EMBL/GenBank/DDBJ whole genome shotgun (WGS) entry which is preliminary data.</text>
</comment>
<proteinExistence type="predicted"/>
<feature type="region of interest" description="Disordered" evidence="1">
    <location>
        <begin position="74"/>
        <end position="103"/>
    </location>
</feature>
<reference evidence="2" key="1">
    <citation type="journal article" date="2014" name="Int. J. Syst. Evol. Microbiol.">
        <title>Complete genome sequence of Corynebacterium casei LMG S-19264T (=DSM 44701T), isolated from a smear-ripened cheese.</title>
        <authorList>
            <consortium name="US DOE Joint Genome Institute (JGI-PGF)"/>
            <person name="Walter F."/>
            <person name="Albersmeier A."/>
            <person name="Kalinowski J."/>
            <person name="Ruckert C."/>
        </authorList>
    </citation>
    <scope>NUCLEOTIDE SEQUENCE</scope>
    <source>
        <strain evidence="2">NBRC 112290</strain>
    </source>
</reference>
<dbReference type="AlphaFoldDB" id="A0AA37UU14"/>
<organism evidence="2 3">
    <name type="scientific">Litorihabitans aurantiacus</name>
    <dbReference type="NCBI Taxonomy" id="1930061"/>
    <lineage>
        <taxon>Bacteria</taxon>
        <taxon>Bacillati</taxon>
        <taxon>Actinomycetota</taxon>
        <taxon>Actinomycetes</taxon>
        <taxon>Micrococcales</taxon>
        <taxon>Beutenbergiaceae</taxon>
        <taxon>Litorihabitans</taxon>
    </lineage>
</organism>
<accession>A0AA37UU14</accession>
<evidence type="ECO:0000313" key="2">
    <source>
        <dbReference type="EMBL" id="GMA30462.1"/>
    </source>
</evidence>